<dbReference type="FunFam" id="3.90.190.10:FF:000035">
    <property type="entry name" value="Tyrosine phosphatase, putative"/>
    <property type="match status" value="1"/>
</dbReference>
<dbReference type="InterPro" id="IPR004861">
    <property type="entry name" value="Siw14-like"/>
</dbReference>
<gene>
    <name evidence="5" type="ORF">D0861_08644</name>
</gene>
<dbReference type="PANTHER" id="PTHR31126:SF48">
    <property type="entry name" value="INOSITOL PHOSPHATASE SIW14"/>
    <property type="match status" value="1"/>
</dbReference>
<name>A0A3M7EVB9_HORWE</name>
<dbReference type="InterPro" id="IPR016130">
    <property type="entry name" value="Tyr_Pase_AS"/>
</dbReference>
<feature type="region of interest" description="Disordered" evidence="4">
    <location>
        <begin position="22"/>
        <end position="52"/>
    </location>
</feature>
<evidence type="ECO:0000256" key="1">
    <source>
        <dbReference type="ARBA" id="ARBA00004496"/>
    </source>
</evidence>
<feature type="compositionally biased region" description="Polar residues" evidence="4">
    <location>
        <begin position="29"/>
        <end position="39"/>
    </location>
</feature>
<dbReference type="GO" id="GO:0005737">
    <property type="term" value="C:cytoplasm"/>
    <property type="evidence" value="ECO:0007669"/>
    <property type="project" value="UniProtKB-SubCell"/>
</dbReference>
<dbReference type="PROSITE" id="PS00383">
    <property type="entry name" value="TYR_PHOSPHATASE_1"/>
    <property type="match status" value="1"/>
</dbReference>
<dbReference type="EMBL" id="QWIR01000368">
    <property type="protein sequence ID" value="RMY80044.1"/>
    <property type="molecule type" value="Genomic_DNA"/>
</dbReference>
<reference evidence="5 6" key="1">
    <citation type="journal article" date="2018" name="BMC Genomics">
        <title>Genomic evidence for intraspecific hybridization in a clonal and extremely halotolerant yeast.</title>
        <authorList>
            <person name="Gostincar C."/>
            <person name="Stajich J.E."/>
            <person name="Zupancic J."/>
            <person name="Zalar P."/>
            <person name="Gunde-Cimerman N."/>
        </authorList>
    </citation>
    <scope>NUCLEOTIDE SEQUENCE [LARGE SCALE GENOMIC DNA]</scope>
    <source>
        <strain evidence="5 6">EXF-2788</strain>
    </source>
</reference>
<dbReference type="GO" id="GO:0016791">
    <property type="term" value="F:phosphatase activity"/>
    <property type="evidence" value="ECO:0007669"/>
    <property type="project" value="TreeGrafter"/>
</dbReference>
<dbReference type="AlphaFoldDB" id="A0A3M7EVB9"/>
<protein>
    <recommendedName>
        <fullName evidence="7">Tyrosine specific protein phosphatases domain-containing protein</fullName>
    </recommendedName>
</protein>
<dbReference type="GO" id="GO:0052840">
    <property type="term" value="F:inositol diphosphate tetrakisphosphate diphosphatase activity"/>
    <property type="evidence" value="ECO:0007669"/>
    <property type="project" value="TreeGrafter"/>
</dbReference>
<evidence type="ECO:0000256" key="2">
    <source>
        <dbReference type="ARBA" id="ARBA00022490"/>
    </source>
</evidence>
<evidence type="ECO:0008006" key="7">
    <source>
        <dbReference type="Google" id="ProtNLM"/>
    </source>
</evidence>
<sequence>MPYLTDRAEDVARAASTAMKKAATASASDITNGDVSRLTSFPPLERTGDNEDSVTCVENVVDSMAKTEIKEADAVDGGVGHISRPPSPPSGTQTPSLRLEECPSRLRPQIPPPNYGAVKPGLLFRSAFPQDRNLDFLEDLNIRTILSFVATEPSEQYTSWLHTSSIIRHRIDIAPNKSGPTHVQTSRDSLCEALLLLLDRANYPLYLHCNQGRHRTGCVVACLRKIQRWPIEDVLDEYRVYASPKVREGDVELIRRFEPEWVFQFAKETGYFDQRLGGKRDRRGHDHQSAGSGFFMKRMDSSLIADIDALAEALGSPYEGAGHGADLDPAFDRVSSTTGSLFSASSASDEDGLEMRHSAPTVIDDDFDGPRADASSAPNGTAVEGISSDVRSDSEDDFHRGRRASEHRISYASLSRDGGGDGGGPRTASSDYVRDYDGEWDSTTATVTELADDAMTPPPDDAETKGYPFG</sequence>
<evidence type="ECO:0000256" key="4">
    <source>
        <dbReference type="SAM" id="MobiDB-lite"/>
    </source>
</evidence>
<dbReference type="SUPFAM" id="SSF52799">
    <property type="entry name" value="(Phosphotyrosine protein) phosphatases II"/>
    <property type="match status" value="1"/>
</dbReference>
<feature type="region of interest" description="Disordered" evidence="4">
    <location>
        <begin position="74"/>
        <end position="97"/>
    </location>
</feature>
<dbReference type="OrthoDB" id="6375174at2759"/>
<dbReference type="Gene3D" id="3.90.190.10">
    <property type="entry name" value="Protein tyrosine phosphatase superfamily"/>
    <property type="match status" value="1"/>
</dbReference>
<feature type="region of interest" description="Disordered" evidence="4">
    <location>
        <begin position="360"/>
        <end position="436"/>
    </location>
</feature>
<organism evidence="5 6">
    <name type="scientific">Hortaea werneckii</name>
    <name type="common">Black yeast</name>
    <name type="synonym">Cladosporium werneckii</name>
    <dbReference type="NCBI Taxonomy" id="91943"/>
    <lineage>
        <taxon>Eukaryota</taxon>
        <taxon>Fungi</taxon>
        <taxon>Dikarya</taxon>
        <taxon>Ascomycota</taxon>
        <taxon>Pezizomycotina</taxon>
        <taxon>Dothideomycetes</taxon>
        <taxon>Dothideomycetidae</taxon>
        <taxon>Mycosphaerellales</taxon>
        <taxon>Teratosphaeriaceae</taxon>
        <taxon>Hortaea</taxon>
    </lineage>
</organism>
<evidence type="ECO:0000313" key="6">
    <source>
        <dbReference type="Proteomes" id="UP000268823"/>
    </source>
</evidence>
<comment type="subcellular location">
    <subcellularLocation>
        <location evidence="1">Cytoplasm</location>
    </subcellularLocation>
</comment>
<evidence type="ECO:0000313" key="5">
    <source>
        <dbReference type="EMBL" id="RMY80044.1"/>
    </source>
</evidence>
<dbReference type="Proteomes" id="UP000268823">
    <property type="component" value="Unassembled WGS sequence"/>
</dbReference>
<feature type="region of interest" description="Disordered" evidence="4">
    <location>
        <begin position="449"/>
        <end position="470"/>
    </location>
</feature>
<feature type="compositionally biased region" description="Basic and acidic residues" evidence="4">
    <location>
        <begin position="390"/>
        <end position="409"/>
    </location>
</feature>
<proteinExistence type="predicted"/>
<keyword evidence="3" id="KW-0378">Hydrolase</keyword>
<evidence type="ECO:0000256" key="3">
    <source>
        <dbReference type="ARBA" id="ARBA00022801"/>
    </source>
</evidence>
<accession>A0A3M7EVB9</accession>
<dbReference type="Pfam" id="PF03162">
    <property type="entry name" value="Y_phosphatase2"/>
    <property type="match status" value="1"/>
</dbReference>
<keyword evidence="2" id="KW-0963">Cytoplasm</keyword>
<dbReference type="InterPro" id="IPR029021">
    <property type="entry name" value="Prot-tyrosine_phosphatase-like"/>
</dbReference>
<comment type="caution">
    <text evidence="5">The sequence shown here is derived from an EMBL/GenBank/DDBJ whole genome shotgun (WGS) entry which is preliminary data.</text>
</comment>
<dbReference type="PANTHER" id="PTHR31126">
    <property type="entry name" value="TYROSINE-PROTEIN PHOSPHATASE"/>
    <property type="match status" value="1"/>
</dbReference>